<protein>
    <submittedName>
        <fullName evidence="1">Uncharacterized protein</fullName>
    </submittedName>
</protein>
<accession>A0A1L9SUZ4</accession>
<reference evidence="2" key="1">
    <citation type="journal article" date="2017" name="Genome Biol.">
        <title>Comparative genomics reveals high biological diversity and specific adaptations in the industrially and medically important fungal genus Aspergillus.</title>
        <authorList>
            <person name="de Vries R.P."/>
            <person name="Riley R."/>
            <person name="Wiebenga A."/>
            <person name="Aguilar-Osorio G."/>
            <person name="Amillis S."/>
            <person name="Uchima C.A."/>
            <person name="Anderluh G."/>
            <person name="Asadollahi M."/>
            <person name="Askin M."/>
            <person name="Barry K."/>
            <person name="Battaglia E."/>
            <person name="Bayram O."/>
            <person name="Benocci T."/>
            <person name="Braus-Stromeyer S.A."/>
            <person name="Caldana C."/>
            <person name="Canovas D."/>
            <person name="Cerqueira G.C."/>
            <person name="Chen F."/>
            <person name="Chen W."/>
            <person name="Choi C."/>
            <person name="Clum A."/>
            <person name="Dos Santos R.A."/>
            <person name="Damasio A.R."/>
            <person name="Diallinas G."/>
            <person name="Emri T."/>
            <person name="Fekete E."/>
            <person name="Flipphi M."/>
            <person name="Freyberg S."/>
            <person name="Gallo A."/>
            <person name="Gournas C."/>
            <person name="Habgood R."/>
            <person name="Hainaut M."/>
            <person name="Harispe M.L."/>
            <person name="Henrissat B."/>
            <person name="Hilden K.S."/>
            <person name="Hope R."/>
            <person name="Hossain A."/>
            <person name="Karabika E."/>
            <person name="Karaffa L."/>
            <person name="Karanyi Z."/>
            <person name="Krasevec N."/>
            <person name="Kuo A."/>
            <person name="Kusch H."/>
            <person name="LaButti K."/>
            <person name="Lagendijk E.L."/>
            <person name="Lapidus A."/>
            <person name="Levasseur A."/>
            <person name="Lindquist E."/>
            <person name="Lipzen A."/>
            <person name="Logrieco A.F."/>
            <person name="MacCabe A."/>
            <person name="Maekelae M.R."/>
            <person name="Malavazi I."/>
            <person name="Melin P."/>
            <person name="Meyer V."/>
            <person name="Mielnichuk N."/>
            <person name="Miskei M."/>
            <person name="Molnar A.P."/>
            <person name="Mule G."/>
            <person name="Ngan C.Y."/>
            <person name="Orejas M."/>
            <person name="Orosz E."/>
            <person name="Ouedraogo J.P."/>
            <person name="Overkamp K.M."/>
            <person name="Park H.-S."/>
            <person name="Perrone G."/>
            <person name="Piumi F."/>
            <person name="Punt P.J."/>
            <person name="Ram A.F."/>
            <person name="Ramon A."/>
            <person name="Rauscher S."/>
            <person name="Record E."/>
            <person name="Riano-Pachon D.M."/>
            <person name="Robert V."/>
            <person name="Roehrig J."/>
            <person name="Ruller R."/>
            <person name="Salamov A."/>
            <person name="Salih N.S."/>
            <person name="Samson R.A."/>
            <person name="Sandor E."/>
            <person name="Sanguinetti M."/>
            <person name="Schuetze T."/>
            <person name="Sepcic K."/>
            <person name="Shelest E."/>
            <person name="Sherlock G."/>
            <person name="Sophianopoulou V."/>
            <person name="Squina F.M."/>
            <person name="Sun H."/>
            <person name="Susca A."/>
            <person name="Todd R.B."/>
            <person name="Tsang A."/>
            <person name="Unkles S.E."/>
            <person name="van de Wiele N."/>
            <person name="van Rossen-Uffink D."/>
            <person name="Oliveira J.V."/>
            <person name="Vesth T.C."/>
            <person name="Visser J."/>
            <person name="Yu J.-H."/>
            <person name="Zhou M."/>
            <person name="Andersen M.R."/>
            <person name="Archer D.B."/>
            <person name="Baker S.E."/>
            <person name="Benoit I."/>
            <person name="Brakhage A.A."/>
            <person name="Braus G.H."/>
            <person name="Fischer R."/>
            <person name="Frisvad J.C."/>
            <person name="Goldman G.H."/>
            <person name="Houbraken J."/>
            <person name="Oakley B."/>
            <person name="Pocsi I."/>
            <person name="Scazzocchio C."/>
            <person name="Seiboth B."/>
            <person name="vanKuyk P.A."/>
            <person name="Wortman J."/>
            <person name="Dyer P.S."/>
            <person name="Grigoriev I.V."/>
        </authorList>
    </citation>
    <scope>NUCLEOTIDE SEQUENCE [LARGE SCALE GENOMIC DNA]</scope>
    <source>
        <strain evidence="2">CBS 506.65</strain>
    </source>
</reference>
<organism evidence="1 2">
    <name type="scientific">Penicilliopsis zonata CBS 506.65</name>
    <dbReference type="NCBI Taxonomy" id="1073090"/>
    <lineage>
        <taxon>Eukaryota</taxon>
        <taxon>Fungi</taxon>
        <taxon>Dikarya</taxon>
        <taxon>Ascomycota</taxon>
        <taxon>Pezizomycotina</taxon>
        <taxon>Eurotiomycetes</taxon>
        <taxon>Eurotiomycetidae</taxon>
        <taxon>Eurotiales</taxon>
        <taxon>Aspergillaceae</taxon>
        <taxon>Penicilliopsis</taxon>
    </lineage>
</organism>
<dbReference type="OrthoDB" id="5391496at2759"/>
<proteinExistence type="predicted"/>
<dbReference type="AlphaFoldDB" id="A0A1L9SUZ4"/>
<dbReference type="Proteomes" id="UP000184188">
    <property type="component" value="Unassembled WGS sequence"/>
</dbReference>
<evidence type="ECO:0000313" key="2">
    <source>
        <dbReference type="Proteomes" id="UP000184188"/>
    </source>
</evidence>
<dbReference type="RefSeq" id="XP_022585393.1">
    <property type="nucleotide sequence ID" value="XM_022727851.1"/>
</dbReference>
<dbReference type="EMBL" id="KV878336">
    <property type="protein sequence ID" value="OJJ50883.1"/>
    <property type="molecule type" value="Genomic_DNA"/>
</dbReference>
<dbReference type="VEuPathDB" id="FungiDB:ASPZODRAFT_21392"/>
<sequence length="245" mass="27067">MTLTRKIYSCNLVTDFLDYLLHDSERETTLVVCSSRERFLEQLYAAIHLSQPDHGAEEPHEQADGDVSSQGFPDISLSKYQRLLTKTIGLLGRSRRVKLVFCQTVETLRAYISVLPVVWAKHAPASGEQQVRQPLLAVLNLLELHRLSSEFSAQGLSRTLATMVEMAASVGSDLLLCECRDATGVSGIDSGQRLWFGNVPILSSAIRIGGDDGAWSGHGVPVIRVVQRWFEFDDHCPALQATTNS</sequence>
<dbReference type="GeneID" id="34614315"/>
<gene>
    <name evidence="1" type="ORF">ASPZODRAFT_21392</name>
</gene>
<name>A0A1L9SUZ4_9EURO</name>
<evidence type="ECO:0000313" key="1">
    <source>
        <dbReference type="EMBL" id="OJJ50883.1"/>
    </source>
</evidence>
<keyword evidence="2" id="KW-1185">Reference proteome</keyword>